<keyword evidence="3" id="KW-1185">Reference proteome</keyword>
<protein>
    <recommendedName>
        <fullName evidence="4">ABC transporter permease</fullName>
    </recommendedName>
</protein>
<evidence type="ECO:0008006" key="4">
    <source>
        <dbReference type="Google" id="ProtNLM"/>
    </source>
</evidence>
<organism evidence="2 3">
    <name type="scientific">Actinoplanes ianthinogenes</name>
    <dbReference type="NCBI Taxonomy" id="122358"/>
    <lineage>
        <taxon>Bacteria</taxon>
        <taxon>Bacillati</taxon>
        <taxon>Actinomycetota</taxon>
        <taxon>Actinomycetes</taxon>
        <taxon>Micromonosporales</taxon>
        <taxon>Micromonosporaceae</taxon>
        <taxon>Actinoplanes</taxon>
    </lineage>
</organism>
<feature type="transmembrane region" description="Helical" evidence="1">
    <location>
        <begin position="116"/>
        <end position="137"/>
    </location>
</feature>
<keyword evidence="1" id="KW-0812">Transmembrane</keyword>
<reference evidence="2 3" key="1">
    <citation type="submission" date="2020-08" db="EMBL/GenBank/DDBJ databases">
        <title>Whole genome shotgun sequence of Actinoplanes ianthinogenes NBRC 13996.</title>
        <authorList>
            <person name="Komaki H."/>
            <person name="Tamura T."/>
        </authorList>
    </citation>
    <scope>NUCLEOTIDE SEQUENCE [LARGE SCALE GENOMIC DNA]</scope>
    <source>
        <strain evidence="2 3">NBRC 13996</strain>
    </source>
</reference>
<proteinExistence type="predicted"/>
<keyword evidence="1" id="KW-0472">Membrane</keyword>
<gene>
    <name evidence="2" type="ORF">Aiant_01870</name>
</gene>
<dbReference type="EMBL" id="AP023356">
    <property type="protein sequence ID" value="BCJ39530.1"/>
    <property type="molecule type" value="Genomic_DNA"/>
</dbReference>
<evidence type="ECO:0000256" key="1">
    <source>
        <dbReference type="SAM" id="Phobius"/>
    </source>
</evidence>
<evidence type="ECO:0000313" key="3">
    <source>
        <dbReference type="Proteomes" id="UP000676967"/>
    </source>
</evidence>
<feature type="transmembrane region" description="Helical" evidence="1">
    <location>
        <begin position="144"/>
        <end position="161"/>
    </location>
</feature>
<accession>A0ABN6C1W6</accession>
<dbReference type="RefSeq" id="WP_189334073.1">
    <property type="nucleotide sequence ID" value="NZ_AP023356.1"/>
</dbReference>
<sequence>MNAARITHAEVRKLLTLPAIRTTTVLTVLGTLLLATTRQDGIRVLQVVQVGFLALGVFATTHEFQAGGQIRTTLLASPRRLLLTAAKGTALVTVTVPVAVVVALTATVPAGDSGKAPAAVVYLALTSLLAAAVGLLLRHSVTAVAVLLPAYLIAAPMLRAHSPAFSAWLPDTALTDPTRGAAALIVWAAAASVLAAARFHSRDA</sequence>
<keyword evidence="1" id="KW-1133">Transmembrane helix</keyword>
<name>A0ABN6C1W6_9ACTN</name>
<evidence type="ECO:0000313" key="2">
    <source>
        <dbReference type="EMBL" id="BCJ39530.1"/>
    </source>
</evidence>
<feature type="transmembrane region" description="Helical" evidence="1">
    <location>
        <begin position="81"/>
        <end position="104"/>
    </location>
</feature>
<feature type="transmembrane region" description="Helical" evidence="1">
    <location>
        <begin position="181"/>
        <end position="199"/>
    </location>
</feature>
<dbReference type="Proteomes" id="UP000676967">
    <property type="component" value="Chromosome"/>
</dbReference>